<dbReference type="SUPFAM" id="SSF56645">
    <property type="entry name" value="Acyl-CoA dehydrogenase NM domain-like"/>
    <property type="match status" value="1"/>
</dbReference>
<dbReference type="InterPro" id="IPR046373">
    <property type="entry name" value="Acyl-CoA_Oxase/DH_mid-dom_sf"/>
</dbReference>
<dbReference type="InterPro" id="IPR006091">
    <property type="entry name" value="Acyl-CoA_Oxase/DH_mid-dom"/>
</dbReference>
<gene>
    <name evidence="10" type="ORF">RM531_03415</name>
</gene>
<dbReference type="Gene3D" id="1.20.140.10">
    <property type="entry name" value="Butyryl-CoA Dehydrogenase, subunit A, domain 3"/>
    <property type="match status" value="1"/>
</dbReference>
<dbReference type="Gene3D" id="2.40.110.10">
    <property type="entry name" value="Butyryl-CoA Dehydrogenase, subunit A, domain 2"/>
    <property type="match status" value="1"/>
</dbReference>
<evidence type="ECO:0000256" key="6">
    <source>
        <dbReference type="RuleBase" id="RU362125"/>
    </source>
</evidence>
<evidence type="ECO:0000256" key="4">
    <source>
        <dbReference type="ARBA" id="ARBA00022827"/>
    </source>
</evidence>
<sequence>MAAKPASPYYTADHELFRDQVRRFVAREVEPHIHAWDEAGRVPREFFRTAAEAGLLALGYPEELGGTPVPDYHYHIVFHEEIARAGSGGIIPAVWIHGIACPPIVAFGTDEQKNRFVKPVLAGDKIAALAVTEPGGGSDVANLQTVARRDGDYYIINGSKTFISGGMRADHFTVAVRTGEPGLGGVSMLIVEADSPGFSRTELKKMGWWCSDTATLHFDDCRVPAANLIGMENAGFAAIMHNFNHERLGLSAQAYGLAQCCLDEATDWAKQRQTFGKPLIKHQVIRHKLVDMATRINATKATLEALAWRVDQGETPIAEICMLKNQATGTLEFCANEAVQIFGGMGYMRETKVERIYRETKVMSIGGGATEIMKDLAARQMGF</sequence>
<comment type="caution">
    <text evidence="10">The sequence shown here is derived from an EMBL/GenBank/DDBJ whole genome shotgun (WGS) entry which is preliminary data.</text>
</comment>
<dbReference type="Pfam" id="PF02770">
    <property type="entry name" value="Acyl-CoA_dh_M"/>
    <property type="match status" value="1"/>
</dbReference>
<dbReference type="InterPro" id="IPR036250">
    <property type="entry name" value="AcylCo_DH-like_C"/>
</dbReference>
<dbReference type="InterPro" id="IPR009100">
    <property type="entry name" value="AcylCoA_DH/oxidase_NM_dom_sf"/>
</dbReference>
<dbReference type="Pfam" id="PF02771">
    <property type="entry name" value="Acyl-CoA_dh_N"/>
    <property type="match status" value="1"/>
</dbReference>
<evidence type="ECO:0000313" key="10">
    <source>
        <dbReference type="EMBL" id="MDT0617510.1"/>
    </source>
</evidence>
<dbReference type="PANTHER" id="PTHR48083">
    <property type="entry name" value="MEDIUM-CHAIN SPECIFIC ACYL-COA DEHYDROGENASE, MITOCHONDRIAL-RELATED"/>
    <property type="match status" value="1"/>
</dbReference>
<dbReference type="Pfam" id="PF00441">
    <property type="entry name" value="Acyl-CoA_dh_1"/>
    <property type="match status" value="1"/>
</dbReference>
<keyword evidence="11" id="KW-1185">Reference proteome</keyword>
<dbReference type="EMBL" id="JAVRHY010000002">
    <property type="protein sequence ID" value="MDT0617510.1"/>
    <property type="molecule type" value="Genomic_DNA"/>
</dbReference>
<keyword evidence="4 6" id="KW-0274">FAD</keyword>
<dbReference type="Proteomes" id="UP001259982">
    <property type="component" value="Unassembled WGS sequence"/>
</dbReference>
<evidence type="ECO:0000259" key="7">
    <source>
        <dbReference type="Pfam" id="PF00441"/>
    </source>
</evidence>
<dbReference type="Gene3D" id="1.10.540.10">
    <property type="entry name" value="Acyl-CoA dehydrogenase/oxidase, N-terminal domain"/>
    <property type="match status" value="1"/>
</dbReference>
<dbReference type="InterPro" id="IPR050741">
    <property type="entry name" value="Acyl-CoA_dehydrogenase"/>
</dbReference>
<protein>
    <submittedName>
        <fullName evidence="10">Acyl-CoA dehydrogenase family protein</fullName>
    </submittedName>
</protein>
<dbReference type="RefSeq" id="WP_311657316.1">
    <property type="nucleotide sequence ID" value="NZ_JAVRHY010000002.1"/>
</dbReference>
<organism evidence="10 11">
    <name type="scientific">Spectribacter acetivorans</name>
    <dbReference type="NCBI Taxonomy" id="3075603"/>
    <lineage>
        <taxon>Bacteria</taxon>
        <taxon>Pseudomonadati</taxon>
        <taxon>Pseudomonadota</taxon>
        <taxon>Gammaproteobacteria</taxon>
        <taxon>Salinisphaerales</taxon>
        <taxon>Salinisphaeraceae</taxon>
        <taxon>Spectribacter</taxon>
    </lineage>
</organism>
<dbReference type="InterPro" id="IPR013786">
    <property type="entry name" value="AcylCoA_DH/ox_N"/>
</dbReference>
<name>A0ABU3B628_9GAMM</name>
<evidence type="ECO:0000256" key="2">
    <source>
        <dbReference type="ARBA" id="ARBA00009347"/>
    </source>
</evidence>
<evidence type="ECO:0000259" key="9">
    <source>
        <dbReference type="Pfam" id="PF02771"/>
    </source>
</evidence>
<proteinExistence type="inferred from homology"/>
<comment type="cofactor">
    <cofactor evidence="1 6">
        <name>FAD</name>
        <dbReference type="ChEBI" id="CHEBI:57692"/>
    </cofactor>
</comment>
<feature type="domain" description="Acyl-CoA dehydrogenase/oxidase N-terminal" evidence="9">
    <location>
        <begin position="11"/>
        <end position="124"/>
    </location>
</feature>
<evidence type="ECO:0000256" key="3">
    <source>
        <dbReference type="ARBA" id="ARBA00022630"/>
    </source>
</evidence>
<dbReference type="InterPro" id="IPR037069">
    <property type="entry name" value="AcylCoA_DH/ox_N_sf"/>
</dbReference>
<evidence type="ECO:0000256" key="5">
    <source>
        <dbReference type="ARBA" id="ARBA00023002"/>
    </source>
</evidence>
<accession>A0ABU3B628</accession>
<evidence type="ECO:0000259" key="8">
    <source>
        <dbReference type="Pfam" id="PF02770"/>
    </source>
</evidence>
<reference evidence="10 11" key="1">
    <citation type="submission" date="2023-09" db="EMBL/GenBank/DDBJ databases">
        <authorList>
            <person name="Rey-Velasco X."/>
        </authorList>
    </citation>
    <scope>NUCLEOTIDE SEQUENCE [LARGE SCALE GENOMIC DNA]</scope>
    <source>
        <strain evidence="10 11">P385</strain>
    </source>
</reference>
<evidence type="ECO:0000313" key="11">
    <source>
        <dbReference type="Proteomes" id="UP001259982"/>
    </source>
</evidence>
<feature type="domain" description="Acyl-CoA oxidase/dehydrogenase middle" evidence="8">
    <location>
        <begin position="128"/>
        <end position="221"/>
    </location>
</feature>
<feature type="domain" description="Acyl-CoA dehydrogenase/oxidase C-terminal" evidence="7">
    <location>
        <begin position="233"/>
        <end position="381"/>
    </location>
</feature>
<dbReference type="InterPro" id="IPR006089">
    <property type="entry name" value="Acyl-CoA_DH_CS"/>
</dbReference>
<dbReference type="PROSITE" id="PS00073">
    <property type="entry name" value="ACYL_COA_DH_2"/>
    <property type="match status" value="1"/>
</dbReference>
<dbReference type="SUPFAM" id="SSF47203">
    <property type="entry name" value="Acyl-CoA dehydrogenase C-terminal domain-like"/>
    <property type="match status" value="1"/>
</dbReference>
<dbReference type="PANTHER" id="PTHR48083:SF28">
    <property type="entry name" value="ACYL-COA DEHYDROGENASE FAMILY PROTEIN (AFU_ORTHOLOGUE AFUA_6G10880)-RELATED"/>
    <property type="match status" value="1"/>
</dbReference>
<keyword evidence="3 6" id="KW-0285">Flavoprotein</keyword>
<evidence type="ECO:0000256" key="1">
    <source>
        <dbReference type="ARBA" id="ARBA00001974"/>
    </source>
</evidence>
<dbReference type="PIRSF" id="PIRSF016578">
    <property type="entry name" value="HsaA"/>
    <property type="match status" value="1"/>
</dbReference>
<keyword evidence="5 6" id="KW-0560">Oxidoreductase</keyword>
<dbReference type="InterPro" id="IPR009075">
    <property type="entry name" value="AcylCo_DH/oxidase_C"/>
</dbReference>
<comment type="similarity">
    <text evidence="2 6">Belongs to the acyl-CoA dehydrogenase family.</text>
</comment>